<evidence type="ECO:0000259" key="7">
    <source>
        <dbReference type="Pfam" id="PF02837"/>
    </source>
</evidence>
<keyword evidence="11" id="KW-1185">Reference proteome</keyword>
<protein>
    <submittedName>
        <fullName evidence="10">Glycoside hydrolase family 2 protein</fullName>
    </submittedName>
</protein>
<evidence type="ECO:0000313" key="11">
    <source>
        <dbReference type="Proteomes" id="UP001273166"/>
    </source>
</evidence>
<dbReference type="SUPFAM" id="SSF51445">
    <property type="entry name" value="(Trans)glycosidases"/>
    <property type="match status" value="1"/>
</dbReference>
<dbReference type="InterPro" id="IPR006103">
    <property type="entry name" value="Glyco_hydro_2_cat"/>
</dbReference>
<dbReference type="InterPro" id="IPR048229">
    <property type="entry name" value="GalB-like"/>
</dbReference>
<feature type="domain" description="Glycoside hydrolase family 2 immunoglobulin-like beta-sandwich" evidence="5">
    <location>
        <begin position="249"/>
        <end position="360"/>
    </location>
</feature>
<keyword evidence="3" id="KW-0326">Glycosidase</keyword>
<dbReference type="PANTHER" id="PTHR42732">
    <property type="entry name" value="BETA-GALACTOSIDASE"/>
    <property type="match status" value="1"/>
</dbReference>
<feature type="domain" description="Glycoside hydrolase family 2 catalytic" evidence="6">
    <location>
        <begin position="369"/>
        <end position="520"/>
    </location>
</feature>
<organism evidence="10 11">
    <name type="scientific">Chaetomium strumarium</name>
    <dbReference type="NCBI Taxonomy" id="1170767"/>
    <lineage>
        <taxon>Eukaryota</taxon>
        <taxon>Fungi</taxon>
        <taxon>Dikarya</taxon>
        <taxon>Ascomycota</taxon>
        <taxon>Pezizomycotina</taxon>
        <taxon>Sordariomycetes</taxon>
        <taxon>Sordariomycetidae</taxon>
        <taxon>Sordariales</taxon>
        <taxon>Chaetomiaceae</taxon>
        <taxon>Chaetomium</taxon>
    </lineage>
</organism>
<feature type="signal peptide" evidence="4">
    <location>
        <begin position="1"/>
        <end position="35"/>
    </location>
</feature>
<proteinExistence type="inferred from homology"/>
<dbReference type="InterPro" id="IPR017853">
    <property type="entry name" value="GH"/>
</dbReference>
<evidence type="ECO:0000259" key="8">
    <source>
        <dbReference type="Pfam" id="PF16355"/>
    </source>
</evidence>
<reference evidence="10" key="1">
    <citation type="journal article" date="2023" name="Mol. Phylogenet. Evol.">
        <title>Genome-scale phylogeny and comparative genomics of the fungal order Sordariales.</title>
        <authorList>
            <person name="Hensen N."/>
            <person name="Bonometti L."/>
            <person name="Westerberg I."/>
            <person name="Brannstrom I.O."/>
            <person name="Guillou S."/>
            <person name="Cros-Aarteil S."/>
            <person name="Calhoun S."/>
            <person name="Haridas S."/>
            <person name="Kuo A."/>
            <person name="Mondo S."/>
            <person name="Pangilinan J."/>
            <person name="Riley R."/>
            <person name="LaButti K."/>
            <person name="Andreopoulos B."/>
            <person name="Lipzen A."/>
            <person name="Chen C."/>
            <person name="Yan M."/>
            <person name="Daum C."/>
            <person name="Ng V."/>
            <person name="Clum A."/>
            <person name="Steindorff A."/>
            <person name="Ohm R.A."/>
            <person name="Martin F."/>
            <person name="Silar P."/>
            <person name="Natvig D.O."/>
            <person name="Lalanne C."/>
            <person name="Gautier V."/>
            <person name="Ament-Velasquez S.L."/>
            <person name="Kruys A."/>
            <person name="Hutchinson M.I."/>
            <person name="Powell A.J."/>
            <person name="Barry K."/>
            <person name="Miller A.N."/>
            <person name="Grigoriev I.V."/>
            <person name="Debuchy R."/>
            <person name="Gladieux P."/>
            <person name="Hiltunen Thoren M."/>
            <person name="Johannesson H."/>
        </authorList>
    </citation>
    <scope>NUCLEOTIDE SEQUENCE</scope>
    <source>
        <strain evidence="10">CBS 333.67</strain>
    </source>
</reference>
<dbReference type="Gene3D" id="3.20.20.80">
    <property type="entry name" value="Glycosidases"/>
    <property type="match status" value="1"/>
</dbReference>
<dbReference type="InterPro" id="IPR006101">
    <property type="entry name" value="Glyco_hydro_2"/>
</dbReference>
<dbReference type="EMBL" id="JAUDZG010000004">
    <property type="protein sequence ID" value="KAK3305117.1"/>
    <property type="molecule type" value="Genomic_DNA"/>
</dbReference>
<dbReference type="PANTHER" id="PTHR42732:SF1">
    <property type="entry name" value="BETA-MANNOSIDASE"/>
    <property type="match status" value="1"/>
</dbReference>
<feature type="chain" id="PRO_5042460213" evidence="4">
    <location>
        <begin position="36"/>
        <end position="884"/>
    </location>
</feature>
<sequence>MLLTSTMSSLRGLGRSGELALMLLLLLFSPLFVDAHPRQVTRAGETGRERISLNEGWKFSRFTSNPDSLSYNTLKPWILPSANDFIQGTKHPRPSGTPPGRDVQYVQGSFDDSGWETVDLPHDWAIQGPFNAPGISGGMGRLPSNGVGWYRRKVAVAAEDVGKSVFLDIDGAMSYSAVWLNGNLVGGWPYGYNSFRLDLTPYLRVGDDNLLAVRLDNAVDNSRWYPGAGIYRNVWLVKTNPTHVGQYGTYITTSGVSDKSATVNLIVEVENKGNSSSSQGVQVATEIRVLGGTEAVATFKPATVSIPPGEKRSVNTSTTVTNPLLWGPAPLQKPNLYVAITTLSSGGAVIDTYETRFGIRAVTYDPNRGILVNGQRVRLQGTCNHHDLGSLGAAFNTRAATRQLEMLQEMGSNALRTSHNPPAPELLDLADTLGFLVLDEIFDTWNSHKTRNDFQTIFADWHEPDLRAFVRRDRNHPSIIAWSVGNEIAEQSSSAGANTGRELRDIARSEDPTRPVTAALNAAGPSAQLPGVLGMIGLNYQGEGQGTSTAGSFAAFHAAHPDKVIYSSESASALSTRGTYIFPVTAGNSATVGDAAGGNSTSHQVSAYELYATSWGSSPDKVFAAHDRTGQPSFVAGEFVWTGWDYLGEPTPYDSYARSSYFGIIDLAGFRKDRFYLYQARWNPDVRMAHLLPHWTWTDDQNRVGLVTPVHVFSSADEAELFVNGVSAGRVKRGQYEYRFRWDEVVYQPGNISVVTYKGGKEWARAERRTVGAAKGLSASADRTEIKGDGYDLSFVTVAVVDGNGDTVPRADNAITFSVDGPGTIVSTDNGDPADFTPFPSRTRKAFSGLALAVVRAKRGASGQITVTASAGGLGTAKVVLQAS</sequence>
<keyword evidence="2 10" id="KW-0378">Hydrolase</keyword>
<dbReference type="GO" id="GO:0005975">
    <property type="term" value="P:carbohydrate metabolic process"/>
    <property type="evidence" value="ECO:0007669"/>
    <property type="project" value="InterPro"/>
</dbReference>
<dbReference type="InterPro" id="IPR032311">
    <property type="entry name" value="DUF4982"/>
</dbReference>
<dbReference type="Pfam" id="PF02837">
    <property type="entry name" value="Glyco_hydro_2_N"/>
    <property type="match status" value="1"/>
</dbReference>
<feature type="domain" description="Glycoside hydrolase family 2" evidence="9">
    <location>
        <begin position="777"/>
        <end position="879"/>
    </location>
</feature>
<dbReference type="InterPro" id="IPR006104">
    <property type="entry name" value="Glyco_hydro_2_N"/>
</dbReference>
<comment type="similarity">
    <text evidence="1">Belongs to the glycosyl hydrolase 2 family.</text>
</comment>
<dbReference type="Proteomes" id="UP001273166">
    <property type="component" value="Unassembled WGS sequence"/>
</dbReference>
<dbReference type="Gene3D" id="2.60.120.260">
    <property type="entry name" value="Galactose-binding domain-like"/>
    <property type="match status" value="1"/>
</dbReference>
<evidence type="ECO:0000256" key="4">
    <source>
        <dbReference type="SAM" id="SignalP"/>
    </source>
</evidence>
<feature type="domain" description="Glycosyl hydrolases family 2 sugar binding" evidence="7">
    <location>
        <begin position="144"/>
        <end position="239"/>
    </location>
</feature>
<dbReference type="GO" id="GO:0004553">
    <property type="term" value="F:hydrolase activity, hydrolyzing O-glycosyl compounds"/>
    <property type="evidence" value="ECO:0007669"/>
    <property type="project" value="InterPro"/>
</dbReference>
<comment type="caution">
    <text evidence="10">The sequence shown here is derived from an EMBL/GenBank/DDBJ whole genome shotgun (WGS) entry which is preliminary data.</text>
</comment>
<dbReference type="SUPFAM" id="SSF49785">
    <property type="entry name" value="Galactose-binding domain-like"/>
    <property type="match status" value="1"/>
</dbReference>
<evidence type="ECO:0000256" key="3">
    <source>
        <dbReference type="ARBA" id="ARBA00023295"/>
    </source>
</evidence>
<dbReference type="InterPro" id="IPR036156">
    <property type="entry name" value="Beta-gal/glucu_dom_sf"/>
</dbReference>
<dbReference type="InterPro" id="IPR051913">
    <property type="entry name" value="GH2_Domain-Containing"/>
</dbReference>
<evidence type="ECO:0000259" key="9">
    <source>
        <dbReference type="Pfam" id="PF18565"/>
    </source>
</evidence>
<reference evidence="10" key="2">
    <citation type="submission" date="2023-06" db="EMBL/GenBank/DDBJ databases">
        <authorList>
            <consortium name="Lawrence Berkeley National Laboratory"/>
            <person name="Mondo S.J."/>
            <person name="Hensen N."/>
            <person name="Bonometti L."/>
            <person name="Westerberg I."/>
            <person name="Brannstrom I.O."/>
            <person name="Guillou S."/>
            <person name="Cros-Aarteil S."/>
            <person name="Calhoun S."/>
            <person name="Haridas S."/>
            <person name="Kuo A."/>
            <person name="Pangilinan J."/>
            <person name="Riley R."/>
            <person name="Labutti K."/>
            <person name="Andreopoulos B."/>
            <person name="Lipzen A."/>
            <person name="Chen C."/>
            <person name="Yanf M."/>
            <person name="Daum C."/>
            <person name="Ng V."/>
            <person name="Clum A."/>
            <person name="Steindorff A."/>
            <person name="Ohm R."/>
            <person name="Martin F."/>
            <person name="Silar P."/>
            <person name="Natvig D."/>
            <person name="Lalanne C."/>
            <person name="Gautier V."/>
            <person name="Ament-Velasquez S.L."/>
            <person name="Kruys A."/>
            <person name="Hutchinson M.I."/>
            <person name="Powell A.J."/>
            <person name="Barry K."/>
            <person name="Miller A.N."/>
            <person name="Grigoriev I.V."/>
            <person name="Debuchy R."/>
            <person name="Gladieux P."/>
            <person name="Thoren M.H."/>
            <person name="Johannesson H."/>
        </authorList>
    </citation>
    <scope>NUCLEOTIDE SEQUENCE</scope>
    <source>
        <strain evidence="10">CBS 333.67</strain>
    </source>
</reference>
<dbReference type="InterPro" id="IPR008964">
    <property type="entry name" value="Invasin/intimin_cell_adhesion"/>
</dbReference>
<dbReference type="InterPro" id="IPR006102">
    <property type="entry name" value="Ig-like_GH2"/>
</dbReference>
<dbReference type="Pfam" id="PF00703">
    <property type="entry name" value="Glyco_hydro_2"/>
    <property type="match status" value="1"/>
</dbReference>
<dbReference type="InterPro" id="IPR008979">
    <property type="entry name" value="Galactose-bd-like_sf"/>
</dbReference>
<feature type="domain" description="DUF4982" evidence="8">
    <location>
        <begin position="706"/>
        <end position="764"/>
    </location>
</feature>
<dbReference type="SUPFAM" id="SSF49373">
    <property type="entry name" value="Invasin/intimin cell-adhesion fragments"/>
    <property type="match status" value="1"/>
</dbReference>
<evidence type="ECO:0000259" key="5">
    <source>
        <dbReference type="Pfam" id="PF00703"/>
    </source>
</evidence>
<evidence type="ECO:0000256" key="2">
    <source>
        <dbReference type="ARBA" id="ARBA00022801"/>
    </source>
</evidence>
<evidence type="ECO:0000256" key="1">
    <source>
        <dbReference type="ARBA" id="ARBA00007401"/>
    </source>
</evidence>
<name>A0AAJ0M154_9PEZI</name>
<dbReference type="Pfam" id="PF02836">
    <property type="entry name" value="Glyco_hydro_2_C"/>
    <property type="match status" value="1"/>
</dbReference>
<dbReference type="SUPFAM" id="SSF49303">
    <property type="entry name" value="beta-Galactosidase/glucuronidase domain"/>
    <property type="match status" value="1"/>
</dbReference>
<evidence type="ECO:0000259" key="6">
    <source>
        <dbReference type="Pfam" id="PF02836"/>
    </source>
</evidence>
<gene>
    <name evidence="10" type="ORF">B0T15DRAFT_188829</name>
</gene>
<dbReference type="Pfam" id="PF18565">
    <property type="entry name" value="Glyco_hydro2_C5"/>
    <property type="match status" value="1"/>
</dbReference>
<dbReference type="RefSeq" id="XP_062720897.1">
    <property type="nucleotide sequence ID" value="XM_062862418.1"/>
</dbReference>
<accession>A0AAJ0M154</accession>
<dbReference type="AlphaFoldDB" id="A0AAJ0M154"/>
<dbReference type="GeneID" id="87881247"/>
<dbReference type="PRINTS" id="PR00132">
    <property type="entry name" value="GLHYDRLASE2"/>
</dbReference>
<dbReference type="NCBIfam" id="NF041463">
    <property type="entry name" value="GalB"/>
    <property type="match status" value="1"/>
</dbReference>
<dbReference type="InterPro" id="IPR013783">
    <property type="entry name" value="Ig-like_fold"/>
</dbReference>
<dbReference type="InterPro" id="IPR040605">
    <property type="entry name" value="Glyco_hydro2_dom5"/>
</dbReference>
<dbReference type="Gene3D" id="2.60.40.10">
    <property type="entry name" value="Immunoglobulins"/>
    <property type="match status" value="3"/>
</dbReference>
<dbReference type="Pfam" id="PF16355">
    <property type="entry name" value="DUF4982"/>
    <property type="match status" value="1"/>
</dbReference>
<keyword evidence="4" id="KW-0732">Signal</keyword>
<evidence type="ECO:0000313" key="10">
    <source>
        <dbReference type="EMBL" id="KAK3305117.1"/>
    </source>
</evidence>